<dbReference type="EMBL" id="CP022437">
    <property type="protein sequence ID" value="ASN07294.1"/>
    <property type="molecule type" value="Genomic_DNA"/>
</dbReference>
<dbReference type="GO" id="GO:0005524">
    <property type="term" value="F:ATP binding"/>
    <property type="evidence" value="ECO:0007669"/>
    <property type="project" value="InterPro"/>
</dbReference>
<accession>A0A221MI28</accession>
<organism evidence="2 3">
    <name type="scientific">Virgibacillus necropolis</name>
    <dbReference type="NCBI Taxonomy" id="163877"/>
    <lineage>
        <taxon>Bacteria</taxon>
        <taxon>Bacillati</taxon>
        <taxon>Bacillota</taxon>
        <taxon>Bacilli</taxon>
        <taxon>Bacillales</taxon>
        <taxon>Bacillaceae</taxon>
        <taxon>Virgibacillus</taxon>
    </lineage>
</organism>
<dbReference type="GO" id="GO:0043039">
    <property type="term" value="P:tRNA aminoacylation"/>
    <property type="evidence" value="ECO:0007669"/>
    <property type="project" value="InterPro"/>
</dbReference>
<name>A0A221MI28_9BACI</name>
<evidence type="ECO:0000313" key="3">
    <source>
        <dbReference type="Proteomes" id="UP000204391"/>
    </source>
</evidence>
<keyword evidence="3" id="KW-1185">Reference proteome</keyword>
<dbReference type="SMART" id="SM00863">
    <property type="entry name" value="tRNA_SAD"/>
    <property type="match status" value="1"/>
</dbReference>
<feature type="domain" description="Threonyl/alanyl tRNA synthetase SAD" evidence="1">
    <location>
        <begin position="1"/>
        <end position="39"/>
    </location>
</feature>
<dbReference type="RefSeq" id="WP_089534287.1">
    <property type="nucleotide sequence ID" value="NZ_CP022437.1"/>
</dbReference>
<reference evidence="2 3" key="1">
    <citation type="journal article" date="2003" name="Int. J. Syst. Evol. Microbiol.">
        <title>Virgibacillus carmonensis sp. nov., Virgibacillus necropolis sp. nov. and Virgibacillus picturae sp. nov., three novel species isolated from deteriorated mural paintings, transfer of the species of the genus salibacillus to Virgibacillus, as Virgibacillus marismortui comb. nov. and Virgibacillus salexigens comb. nov., and emended description of the genus Virgibacillus.</title>
        <authorList>
            <person name="Heyrman J."/>
            <person name="Logan N.A."/>
            <person name="Busse H.J."/>
            <person name="Balcaen A."/>
            <person name="Lebbe L."/>
            <person name="Rodriguez-Diaz M."/>
            <person name="Swings J."/>
            <person name="De Vos P."/>
        </authorList>
    </citation>
    <scope>NUCLEOTIDE SEQUENCE [LARGE SCALE GENOMIC DNA]</scope>
    <source>
        <strain evidence="2 3">LMG 19488</strain>
    </source>
</reference>
<evidence type="ECO:0000313" key="2">
    <source>
        <dbReference type="EMBL" id="ASN07294.1"/>
    </source>
</evidence>
<dbReference type="Proteomes" id="UP000204391">
    <property type="component" value="Chromosome"/>
</dbReference>
<sequence length="56" mass="6151">MGDIDEQACGGTHVRNTNEIGEISLERTNSKGKGVMRMKLKLVNWKGEPGPLSGFY</sequence>
<dbReference type="Gene3D" id="3.30.980.10">
    <property type="entry name" value="Threonyl-trna Synthetase, Chain A, domain 2"/>
    <property type="match status" value="1"/>
</dbReference>
<dbReference type="OrthoDB" id="9812949at2"/>
<dbReference type="SUPFAM" id="SSF55186">
    <property type="entry name" value="ThrRS/AlaRS common domain"/>
    <property type="match status" value="1"/>
</dbReference>
<dbReference type="KEGG" id="vne:CFK40_04580"/>
<dbReference type="Pfam" id="PF07973">
    <property type="entry name" value="tRNA_SAD"/>
    <property type="match status" value="1"/>
</dbReference>
<protein>
    <recommendedName>
        <fullName evidence="1">Threonyl/alanyl tRNA synthetase SAD domain-containing protein</fullName>
    </recommendedName>
</protein>
<proteinExistence type="predicted"/>
<evidence type="ECO:0000259" key="1">
    <source>
        <dbReference type="SMART" id="SM00863"/>
    </source>
</evidence>
<dbReference type="GO" id="GO:0004812">
    <property type="term" value="F:aminoacyl-tRNA ligase activity"/>
    <property type="evidence" value="ECO:0007669"/>
    <property type="project" value="InterPro"/>
</dbReference>
<dbReference type="InterPro" id="IPR012947">
    <property type="entry name" value="tRNA_SAD"/>
</dbReference>
<gene>
    <name evidence="2" type="ORF">CFK40_04580</name>
</gene>
<dbReference type="InterPro" id="IPR018163">
    <property type="entry name" value="Thr/Ala-tRNA-synth_IIc_edit"/>
</dbReference>
<dbReference type="AlphaFoldDB" id="A0A221MI28"/>